<feature type="region of interest" description="Disordered" evidence="4">
    <location>
        <begin position="529"/>
        <end position="553"/>
    </location>
</feature>
<dbReference type="Pfam" id="PF00370">
    <property type="entry name" value="FGGY_N"/>
    <property type="match status" value="1"/>
</dbReference>
<dbReference type="PANTHER" id="PTHR43095">
    <property type="entry name" value="SUGAR KINASE"/>
    <property type="match status" value="1"/>
</dbReference>
<protein>
    <submittedName>
        <fullName evidence="7">Carbohydrate kinase</fullName>
    </submittedName>
</protein>
<dbReference type="PIRSF" id="PIRSF000538">
    <property type="entry name" value="GlpK"/>
    <property type="match status" value="1"/>
</dbReference>
<dbReference type="Proteomes" id="UP001208935">
    <property type="component" value="Unassembled WGS sequence"/>
</dbReference>
<feature type="domain" description="Carbohydrate kinase FGGY N-terminal" evidence="5">
    <location>
        <begin position="7"/>
        <end position="251"/>
    </location>
</feature>
<gene>
    <name evidence="7" type="ORF">D5039_21180</name>
</gene>
<organism evidence="7 8">
    <name type="scientific">Verminephrobacter aporrectodeae subsp. tuberculatae</name>
    <dbReference type="NCBI Taxonomy" id="1110392"/>
    <lineage>
        <taxon>Bacteria</taxon>
        <taxon>Pseudomonadati</taxon>
        <taxon>Pseudomonadota</taxon>
        <taxon>Betaproteobacteria</taxon>
        <taxon>Burkholderiales</taxon>
        <taxon>Comamonadaceae</taxon>
        <taxon>Verminephrobacter</taxon>
    </lineage>
</organism>
<name>A0ABT3KYZ0_9BURK</name>
<dbReference type="PANTHER" id="PTHR43095:SF3">
    <property type="entry name" value="L-XYLULOSE_3-KETO-L-GULONATE KINASE"/>
    <property type="match status" value="1"/>
</dbReference>
<dbReference type="Pfam" id="PF02782">
    <property type="entry name" value="FGGY_C"/>
    <property type="match status" value="1"/>
</dbReference>
<keyword evidence="8" id="KW-1185">Reference proteome</keyword>
<dbReference type="RefSeq" id="WP_265283375.1">
    <property type="nucleotide sequence ID" value="NZ_QZCW01000006.1"/>
</dbReference>
<accession>A0ABT3KYZ0</accession>
<evidence type="ECO:0000256" key="4">
    <source>
        <dbReference type="SAM" id="MobiDB-lite"/>
    </source>
</evidence>
<evidence type="ECO:0000256" key="1">
    <source>
        <dbReference type="ARBA" id="ARBA00009156"/>
    </source>
</evidence>
<sequence length="553" mass="57246">MQQQDLIIGVDAGTSVIKAVVFDREGQQLGLASTPNRVLYGAHGAAEQDMDRTWADTAATLRLLAQQVPDLAGRSAALVATAQGDGTWLIDAAGRPVGPAMLWLDARAAGEVAALRASAAAAPLAERTGAALNASMQSGQLLWLRRHAPQRLARATTALHCKDWLYFQATGVRSTCNTEAIFTFGNYRSGAYDEEVLALLGLPELARLLPPIVTPGSAHAPLTRAAAQDTGLRAGTPVVPAPMDVPATLLGCGGIAYGPQGLLRSVGCSVLGSTGMHGWASTDLQAIRPSAEAGYTMLMPLPGVCMRLMSHMAATLNIDWLLGLLAQAAEFAGAPVPARAALLERLDHAVLAAAPGQAIFHPYVAENGERGPFVDPCARAQLSGFGASLGLSGLARAVYEGIVFAARDCYAAFGPIPEEIRLAGGAARSPALRQLLANATGRPVRVSRREECGAAGAALLAAVAIGEYASLRDALPRWVDSHLDAHVTAPDPAQTALYDRLFPLYQQAAARSRPLWAALGALRSGTSTGLAGAAPARSPPASAAATASRGTRA</sequence>
<dbReference type="Gene3D" id="3.30.420.40">
    <property type="match status" value="2"/>
</dbReference>
<feature type="compositionally biased region" description="Low complexity" evidence="4">
    <location>
        <begin position="531"/>
        <end position="553"/>
    </location>
</feature>
<dbReference type="InterPro" id="IPR043129">
    <property type="entry name" value="ATPase_NBD"/>
</dbReference>
<dbReference type="InterPro" id="IPR018484">
    <property type="entry name" value="FGGY_N"/>
</dbReference>
<evidence type="ECO:0000256" key="2">
    <source>
        <dbReference type="ARBA" id="ARBA00022679"/>
    </source>
</evidence>
<comment type="similarity">
    <text evidence="1">Belongs to the FGGY kinase family.</text>
</comment>
<evidence type="ECO:0000313" key="7">
    <source>
        <dbReference type="EMBL" id="MCW5323567.1"/>
    </source>
</evidence>
<dbReference type="SUPFAM" id="SSF53067">
    <property type="entry name" value="Actin-like ATPase domain"/>
    <property type="match status" value="2"/>
</dbReference>
<comment type="caution">
    <text evidence="7">The sequence shown here is derived from an EMBL/GenBank/DDBJ whole genome shotgun (WGS) entry which is preliminary data.</text>
</comment>
<evidence type="ECO:0000256" key="3">
    <source>
        <dbReference type="ARBA" id="ARBA00022777"/>
    </source>
</evidence>
<proteinExistence type="inferred from homology"/>
<dbReference type="InterPro" id="IPR050406">
    <property type="entry name" value="FGGY_Carb_Kinase"/>
</dbReference>
<dbReference type="EMBL" id="QZCW01000006">
    <property type="protein sequence ID" value="MCW5323567.1"/>
    <property type="molecule type" value="Genomic_DNA"/>
</dbReference>
<dbReference type="GO" id="GO:0016301">
    <property type="term" value="F:kinase activity"/>
    <property type="evidence" value="ECO:0007669"/>
    <property type="project" value="UniProtKB-KW"/>
</dbReference>
<keyword evidence="3 7" id="KW-0418">Kinase</keyword>
<dbReference type="InterPro" id="IPR000577">
    <property type="entry name" value="Carb_kinase_FGGY"/>
</dbReference>
<keyword evidence="2" id="KW-0808">Transferase</keyword>
<dbReference type="InterPro" id="IPR018485">
    <property type="entry name" value="FGGY_C"/>
</dbReference>
<reference evidence="8" key="1">
    <citation type="submission" date="2023-07" db="EMBL/GenBank/DDBJ databases">
        <title>Verminephrobacter genomes.</title>
        <authorList>
            <person name="Lund M.B."/>
        </authorList>
    </citation>
    <scope>NUCLEOTIDE SEQUENCE [LARGE SCALE GENOMIC DNA]</scope>
    <source>
        <strain evidence="8">AtM5-05</strain>
    </source>
</reference>
<evidence type="ECO:0000259" key="6">
    <source>
        <dbReference type="Pfam" id="PF02782"/>
    </source>
</evidence>
<feature type="domain" description="Carbohydrate kinase FGGY C-terminal" evidence="6">
    <location>
        <begin position="270"/>
        <end position="464"/>
    </location>
</feature>
<evidence type="ECO:0000259" key="5">
    <source>
        <dbReference type="Pfam" id="PF00370"/>
    </source>
</evidence>
<evidence type="ECO:0000313" key="8">
    <source>
        <dbReference type="Proteomes" id="UP001208935"/>
    </source>
</evidence>